<accession>A0ABP0GE55</accession>
<dbReference type="Proteomes" id="UP001642483">
    <property type="component" value="Unassembled WGS sequence"/>
</dbReference>
<evidence type="ECO:0000313" key="3">
    <source>
        <dbReference type="Proteomes" id="UP001642483"/>
    </source>
</evidence>
<dbReference type="EMBL" id="CAWYQH010000108">
    <property type="protein sequence ID" value="CAK8689104.1"/>
    <property type="molecule type" value="Genomic_DNA"/>
</dbReference>
<protein>
    <submittedName>
        <fullName evidence="2">Uncharacterized protein</fullName>
    </submittedName>
</protein>
<comment type="caution">
    <text evidence="2">The sequence shown here is derived from an EMBL/GenBank/DDBJ whole genome shotgun (WGS) entry which is preliminary data.</text>
</comment>
<keyword evidence="3" id="KW-1185">Reference proteome</keyword>
<feature type="chain" id="PRO_5046219442" evidence="1">
    <location>
        <begin position="22"/>
        <end position="311"/>
    </location>
</feature>
<gene>
    <name evidence="2" type="ORF">CVLEPA_LOCUS21080</name>
</gene>
<proteinExistence type="predicted"/>
<dbReference type="InterPro" id="IPR013783">
    <property type="entry name" value="Ig-like_fold"/>
</dbReference>
<dbReference type="Gene3D" id="2.60.40.10">
    <property type="entry name" value="Immunoglobulins"/>
    <property type="match status" value="1"/>
</dbReference>
<organism evidence="2 3">
    <name type="scientific">Clavelina lepadiformis</name>
    <name type="common">Light-bulb sea squirt</name>
    <name type="synonym">Ascidia lepadiformis</name>
    <dbReference type="NCBI Taxonomy" id="159417"/>
    <lineage>
        <taxon>Eukaryota</taxon>
        <taxon>Metazoa</taxon>
        <taxon>Chordata</taxon>
        <taxon>Tunicata</taxon>
        <taxon>Ascidiacea</taxon>
        <taxon>Aplousobranchia</taxon>
        <taxon>Clavelinidae</taxon>
        <taxon>Clavelina</taxon>
    </lineage>
</organism>
<evidence type="ECO:0000313" key="2">
    <source>
        <dbReference type="EMBL" id="CAK8689104.1"/>
    </source>
</evidence>
<reference evidence="2 3" key="1">
    <citation type="submission" date="2024-02" db="EMBL/GenBank/DDBJ databases">
        <authorList>
            <person name="Daric V."/>
            <person name="Darras S."/>
        </authorList>
    </citation>
    <scope>NUCLEOTIDE SEQUENCE [LARGE SCALE GENOMIC DNA]</scope>
</reference>
<name>A0ABP0GE55_CLALP</name>
<feature type="signal peptide" evidence="1">
    <location>
        <begin position="1"/>
        <end position="21"/>
    </location>
</feature>
<evidence type="ECO:0000256" key="1">
    <source>
        <dbReference type="SAM" id="SignalP"/>
    </source>
</evidence>
<sequence length="311" mass="36241">MKHLIILSSFIILSATNHVYGAQKNVCKGPRVRGWKVEDFRLNVTWAPRKCFQTLNVSYDIETSIHESDWEKRSCEVENFGKYYSCIPAINFNQVYFYRVCAYGKNDKAIFCTPFPHHNRKIDLRVETRFSKPIITATYVGRTHISVNIKEPTDHILCEYGRLLYRAYVVPCNDSKMEMGLSRVDISSGDSKNQSCEESGEDLNFFLLKPRRDYCVFGRYWTDVKIISHKSRYAKLNVTTLPAYRRIRKAVKKWTPKIAELTQKSRLWQEDTSRKLGQASALKGINTHTFRLNPDRVSSVAKFNDRFGHRV</sequence>
<keyword evidence="1" id="KW-0732">Signal</keyword>